<dbReference type="SUPFAM" id="SSF52540">
    <property type="entry name" value="P-loop containing nucleoside triphosphate hydrolases"/>
    <property type="match status" value="1"/>
</dbReference>
<keyword evidence="3" id="KW-0378">Hydrolase</keyword>
<evidence type="ECO:0000313" key="4">
    <source>
        <dbReference type="Proteomes" id="UP001610446"/>
    </source>
</evidence>
<dbReference type="Gene3D" id="1.25.40.10">
    <property type="entry name" value="Tetratricopeptide repeat domain"/>
    <property type="match status" value="1"/>
</dbReference>
<dbReference type="InterPro" id="IPR041664">
    <property type="entry name" value="AAA_16"/>
</dbReference>
<accession>A0ABR4IZU8</accession>
<reference evidence="3 4" key="1">
    <citation type="submission" date="2024-07" db="EMBL/GenBank/DDBJ databases">
        <title>Section-level genome sequencing and comparative genomics of Aspergillus sections Usti and Cavernicolus.</title>
        <authorList>
            <consortium name="Lawrence Berkeley National Laboratory"/>
            <person name="Nybo J.L."/>
            <person name="Vesth T.C."/>
            <person name="Theobald S."/>
            <person name="Frisvad J.C."/>
            <person name="Larsen T.O."/>
            <person name="Kjaerboelling I."/>
            <person name="Rothschild-Mancinelli K."/>
            <person name="Lyhne E.K."/>
            <person name="Kogle M.E."/>
            <person name="Barry K."/>
            <person name="Clum A."/>
            <person name="Na H."/>
            <person name="Ledsgaard L."/>
            <person name="Lin J."/>
            <person name="Lipzen A."/>
            <person name="Kuo A."/>
            <person name="Riley R."/>
            <person name="Mondo S."/>
            <person name="Labutti K."/>
            <person name="Haridas S."/>
            <person name="Pangalinan J."/>
            <person name="Salamov A.A."/>
            <person name="Simmons B.A."/>
            <person name="Magnuson J.K."/>
            <person name="Chen J."/>
            <person name="Drula E."/>
            <person name="Henrissat B."/>
            <person name="Wiebenga A."/>
            <person name="Lubbers R.J."/>
            <person name="Gomes A.C."/>
            <person name="Makela M.R."/>
            <person name="Stajich J."/>
            <person name="Grigoriev I.V."/>
            <person name="Mortensen U.H."/>
            <person name="De Vries R.P."/>
            <person name="Baker S.E."/>
            <person name="Andersen M.R."/>
        </authorList>
    </citation>
    <scope>NUCLEOTIDE SEQUENCE [LARGE SCALE GENOMIC DNA]</scope>
    <source>
        <strain evidence="3 4">CBS 123904</strain>
    </source>
</reference>
<comment type="caution">
    <text evidence="3">The sequence shown here is derived from an EMBL/GenBank/DDBJ whole genome shotgun (WGS) entry which is preliminary data.</text>
</comment>
<proteinExistence type="predicted"/>
<keyword evidence="4" id="KW-1185">Reference proteome</keyword>
<feature type="domain" description="Orc1-like AAA ATPase" evidence="2">
    <location>
        <begin position="67"/>
        <end position="189"/>
    </location>
</feature>
<gene>
    <name evidence="3" type="ORF">BJY01DRAFT_99206</name>
</gene>
<name>A0ABR4IZU8_9EURO</name>
<dbReference type="PRINTS" id="PR00364">
    <property type="entry name" value="DISEASERSIST"/>
</dbReference>
<evidence type="ECO:0000259" key="2">
    <source>
        <dbReference type="Pfam" id="PF13191"/>
    </source>
</evidence>
<evidence type="ECO:0000313" key="3">
    <source>
        <dbReference type="EMBL" id="KAL2832784.1"/>
    </source>
</evidence>
<dbReference type="InterPro" id="IPR011990">
    <property type="entry name" value="TPR-like_helical_dom_sf"/>
</dbReference>
<evidence type="ECO:0000256" key="1">
    <source>
        <dbReference type="SAM" id="Phobius"/>
    </source>
</evidence>
<feature type="transmembrane region" description="Helical" evidence="1">
    <location>
        <begin position="556"/>
        <end position="584"/>
    </location>
</feature>
<protein>
    <submittedName>
        <fullName evidence="3">P-loop containing nucleoside triphosphate hydrolase protein</fullName>
    </submittedName>
</protein>
<keyword evidence="1" id="KW-0812">Transmembrane</keyword>
<dbReference type="InterPro" id="IPR027417">
    <property type="entry name" value="P-loop_NTPase"/>
</dbReference>
<dbReference type="EMBL" id="JBFXLU010000254">
    <property type="protein sequence ID" value="KAL2832784.1"/>
    <property type="molecule type" value="Genomic_DNA"/>
</dbReference>
<organism evidence="3 4">
    <name type="scientific">Aspergillus pseudoustus</name>
    <dbReference type="NCBI Taxonomy" id="1810923"/>
    <lineage>
        <taxon>Eukaryota</taxon>
        <taxon>Fungi</taxon>
        <taxon>Dikarya</taxon>
        <taxon>Ascomycota</taxon>
        <taxon>Pezizomycotina</taxon>
        <taxon>Eurotiomycetes</taxon>
        <taxon>Eurotiomycetidae</taxon>
        <taxon>Eurotiales</taxon>
        <taxon>Aspergillaceae</taxon>
        <taxon>Aspergillus</taxon>
        <taxon>Aspergillus subgen. Nidulantes</taxon>
    </lineage>
</organism>
<dbReference type="Pfam" id="PF13191">
    <property type="entry name" value="AAA_16"/>
    <property type="match status" value="1"/>
</dbReference>
<dbReference type="PANTHER" id="PTHR47691:SF3">
    <property type="entry name" value="HTH-TYPE TRANSCRIPTIONAL REGULATOR RV0890C-RELATED"/>
    <property type="match status" value="1"/>
</dbReference>
<dbReference type="Proteomes" id="UP001610446">
    <property type="component" value="Unassembled WGS sequence"/>
</dbReference>
<dbReference type="GO" id="GO:0016787">
    <property type="term" value="F:hydrolase activity"/>
    <property type="evidence" value="ECO:0007669"/>
    <property type="project" value="UniProtKB-KW"/>
</dbReference>
<sequence>MSLARCIFTFHPQPFSSAALSPKPGSSWVAHSILCLVASRPLHIPGRGGYRVKLKHTSTRNAVRKREFIGREVQLKTLEQSLRRTNSPKHQIIVLCGQDGVGKSTLAAQFVHQRGRDFTSVWWVDAASSGTLLSSMARLASRIPTNELLSNFGHGVLGRNALDPQASIVLRYLARKQNSGWLLVLDNLDTTKLLLDKTDRGNSGIDDILSLTKHGSILITTTKVPYGIGAECETIRPLDPARGTEFLKQLMEDQNRATESTDRDDQALKLLVRVLEGLPLAFTLAAAYMRQTGLSPASYLHLYQETRGTIPRVGPREYDPVELACALTLNELQQSNPLAAQLVRLLSCYNHTEIPRGLLNHTLTSTRQQRWLTRLDLEPSGLEAPIQALRDFALLRVDNSAGVRSYTIHRAIHARCRESIDTKEQEKLHSLALVSLGNAIGQALQQSSIVEQQSLLPHADSIRGLLQTSAPLQSDPRILDALKSIASLYESQGLIKEAEGIYLMALEYCDKVLGRCHRTTRGIIRTLRRLRLLQGKMGRLVKGYWWAPLISRGFEILLGGIMILLSLFTWLICLVIGFFSYLLVRSRWRDMEDSRRRELDGDERD</sequence>
<dbReference type="PANTHER" id="PTHR47691">
    <property type="entry name" value="REGULATOR-RELATED"/>
    <property type="match status" value="1"/>
</dbReference>
<dbReference type="Gene3D" id="3.40.50.300">
    <property type="entry name" value="P-loop containing nucleotide triphosphate hydrolases"/>
    <property type="match status" value="1"/>
</dbReference>
<keyword evidence="1" id="KW-1133">Transmembrane helix</keyword>
<keyword evidence="1" id="KW-0472">Membrane</keyword>